<keyword evidence="3 5" id="KW-1133">Transmembrane helix</keyword>
<evidence type="ECO:0000256" key="1">
    <source>
        <dbReference type="ARBA" id="ARBA00004127"/>
    </source>
</evidence>
<evidence type="ECO:0000313" key="6">
    <source>
        <dbReference type="EMBL" id="MFC3145037.1"/>
    </source>
</evidence>
<feature type="transmembrane region" description="Helical" evidence="5">
    <location>
        <begin position="69"/>
        <end position="86"/>
    </location>
</feature>
<feature type="transmembrane region" description="Helical" evidence="5">
    <location>
        <begin position="6"/>
        <end position="26"/>
    </location>
</feature>
<dbReference type="Pfam" id="PF04191">
    <property type="entry name" value="PEMT"/>
    <property type="match status" value="1"/>
</dbReference>
<evidence type="ECO:0000313" key="7">
    <source>
        <dbReference type="Proteomes" id="UP001595632"/>
    </source>
</evidence>
<keyword evidence="7" id="KW-1185">Reference proteome</keyword>
<evidence type="ECO:0000256" key="5">
    <source>
        <dbReference type="SAM" id="Phobius"/>
    </source>
</evidence>
<dbReference type="Gene3D" id="1.20.120.1630">
    <property type="match status" value="1"/>
</dbReference>
<feature type="transmembrane region" description="Helical" evidence="5">
    <location>
        <begin position="47"/>
        <end position="63"/>
    </location>
</feature>
<dbReference type="EMBL" id="JBHRTB010000010">
    <property type="protein sequence ID" value="MFC3145037.1"/>
    <property type="molecule type" value="Genomic_DNA"/>
</dbReference>
<keyword evidence="6" id="KW-0808">Transferase</keyword>
<evidence type="ECO:0000256" key="4">
    <source>
        <dbReference type="ARBA" id="ARBA00023136"/>
    </source>
</evidence>
<protein>
    <submittedName>
        <fullName evidence="6">Methyltransferase family protein</fullName>
        <ecNumber evidence="6">2.1.1.100</ecNumber>
        <ecNumber evidence="6">2.1.1.334</ecNumber>
    </submittedName>
</protein>
<dbReference type="Proteomes" id="UP001595632">
    <property type="component" value="Unassembled WGS sequence"/>
</dbReference>
<keyword evidence="6" id="KW-0489">Methyltransferase</keyword>
<keyword evidence="4 5" id="KW-0472">Membrane</keyword>
<dbReference type="GO" id="GO:0032259">
    <property type="term" value="P:methylation"/>
    <property type="evidence" value="ECO:0007669"/>
    <property type="project" value="UniProtKB-KW"/>
</dbReference>
<dbReference type="EC" id="2.1.1.334" evidence="6"/>
<comment type="caution">
    <text evidence="6">The sequence shown here is derived from an EMBL/GenBank/DDBJ whole genome shotgun (WGS) entry which is preliminary data.</text>
</comment>
<feature type="transmembrane region" description="Helical" evidence="5">
    <location>
        <begin position="125"/>
        <end position="151"/>
    </location>
</feature>
<accession>A0ABV7GUZ2</accession>
<dbReference type="EC" id="2.1.1.100" evidence="6"/>
<dbReference type="GO" id="GO:0004671">
    <property type="term" value="F:protein C-terminal S-isoprenylcysteine carboxyl O-methyltransferase activity"/>
    <property type="evidence" value="ECO:0007669"/>
    <property type="project" value="UniProtKB-EC"/>
</dbReference>
<evidence type="ECO:0000256" key="3">
    <source>
        <dbReference type="ARBA" id="ARBA00022989"/>
    </source>
</evidence>
<dbReference type="RefSeq" id="WP_275634238.1">
    <property type="nucleotide sequence ID" value="NZ_JARGYD010000008.1"/>
</dbReference>
<gene>
    <name evidence="6" type="ORF">ACFOGP_20110</name>
</gene>
<sequence>MTGVHWAAWAIGAGYVAGFLALTLLASRRAGRSLWLFDRPGQSGPAWGFRLAFAALVLWPLAGPGWSSAALWLLPVALGAGFALFSQAYMGRSWRIGTAEGELGALVDGGPFRLSRNPTFVGQILLAWGLVPLAGLPMLAGAVLMTVSAVLQVRSEERVLSLDPAWRDFADRTPRWIGPI</sequence>
<evidence type="ECO:0000256" key="2">
    <source>
        <dbReference type="ARBA" id="ARBA00022692"/>
    </source>
</evidence>
<comment type="subcellular location">
    <subcellularLocation>
        <location evidence="1">Endomembrane system</location>
        <topology evidence="1">Multi-pass membrane protein</topology>
    </subcellularLocation>
</comment>
<dbReference type="InterPro" id="IPR007318">
    <property type="entry name" value="Phopholipid_MeTrfase"/>
</dbReference>
<organism evidence="6 7">
    <name type="scientific">Psychromarinibacter halotolerans</name>
    <dbReference type="NCBI Taxonomy" id="1775175"/>
    <lineage>
        <taxon>Bacteria</taxon>
        <taxon>Pseudomonadati</taxon>
        <taxon>Pseudomonadota</taxon>
        <taxon>Alphaproteobacteria</taxon>
        <taxon>Rhodobacterales</taxon>
        <taxon>Paracoccaceae</taxon>
        <taxon>Psychromarinibacter</taxon>
    </lineage>
</organism>
<reference evidence="7" key="1">
    <citation type="journal article" date="2019" name="Int. J. Syst. Evol. Microbiol.">
        <title>The Global Catalogue of Microorganisms (GCM) 10K type strain sequencing project: providing services to taxonomists for standard genome sequencing and annotation.</title>
        <authorList>
            <consortium name="The Broad Institute Genomics Platform"/>
            <consortium name="The Broad Institute Genome Sequencing Center for Infectious Disease"/>
            <person name="Wu L."/>
            <person name="Ma J."/>
        </authorList>
    </citation>
    <scope>NUCLEOTIDE SEQUENCE [LARGE SCALE GENOMIC DNA]</scope>
    <source>
        <strain evidence="7">KCTC 52366</strain>
    </source>
</reference>
<keyword evidence="2 5" id="KW-0812">Transmembrane</keyword>
<name>A0ABV7GUZ2_9RHOB</name>
<proteinExistence type="predicted"/>